<proteinExistence type="predicted"/>
<dbReference type="AlphaFoldDB" id="A0A1W1VW23"/>
<gene>
    <name evidence="1" type="ORF">SAMN00790413_06064</name>
</gene>
<organism evidence="1 2">
    <name type="scientific">Deinococcus hopiensis KR-140</name>
    <dbReference type="NCBI Taxonomy" id="695939"/>
    <lineage>
        <taxon>Bacteria</taxon>
        <taxon>Thermotogati</taxon>
        <taxon>Deinococcota</taxon>
        <taxon>Deinococci</taxon>
        <taxon>Deinococcales</taxon>
        <taxon>Deinococcaceae</taxon>
        <taxon>Deinococcus</taxon>
    </lineage>
</organism>
<keyword evidence="2" id="KW-1185">Reference proteome</keyword>
<name>A0A1W1VW23_9DEIO</name>
<sequence length="108" mass="12020">MIRGRPVRSVRVFPRRAERPCKGADDPCGNRASARFVHHQLGQSDVTGGFEQRPVISVMWSFRLSLNPLRGFILLTIKAHALRRAQREGYTGVGMDGTALNWACPDCA</sequence>
<dbReference type="EMBL" id="FWWU01000011">
    <property type="protein sequence ID" value="SMB97572.1"/>
    <property type="molecule type" value="Genomic_DNA"/>
</dbReference>
<evidence type="ECO:0000313" key="2">
    <source>
        <dbReference type="Proteomes" id="UP000192582"/>
    </source>
</evidence>
<evidence type="ECO:0000313" key="1">
    <source>
        <dbReference type="EMBL" id="SMB97572.1"/>
    </source>
</evidence>
<dbReference type="Proteomes" id="UP000192582">
    <property type="component" value="Unassembled WGS sequence"/>
</dbReference>
<reference evidence="1 2" key="1">
    <citation type="submission" date="2017-04" db="EMBL/GenBank/DDBJ databases">
        <authorList>
            <person name="Afonso C.L."/>
            <person name="Miller P.J."/>
            <person name="Scott M.A."/>
            <person name="Spackman E."/>
            <person name="Goraichik I."/>
            <person name="Dimitrov K.M."/>
            <person name="Suarez D.L."/>
            <person name="Swayne D.E."/>
        </authorList>
    </citation>
    <scope>NUCLEOTIDE SEQUENCE [LARGE SCALE GENOMIC DNA]</scope>
    <source>
        <strain evidence="1 2">KR-140</strain>
    </source>
</reference>
<protein>
    <submittedName>
        <fullName evidence="1">Uncharacterized protein</fullName>
    </submittedName>
</protein>
<accession>A0A1W1VW23</accession>